<accession>A0A8S5NN30</accession>
<evidence type="ECO:0000313" key="1">
    <source>
        <dbReference type="EMBL" id="DAD95772.1"/>
    </source>
</evidence>
<name>A0A8S5NN30_9CAUD</name>
<proteinExistence type="predicted"/>
<sequence>MYEYQLSEKIKEEKGSYKSSVGFNYSVEIDDENNIVVKNVNEQQSLFGKVGK</sequence>
<protein>
    <submittedName>
        <fullName evidence="1">Uncharacterized protein</fullName>
    </submittedName>
</protein>
<reference evidence="1" key="1">
    <citation type="journal article" date="2021" name="Proc. Natl. Acad. Sci. U.S.A.">
        <title>A Catalog of Tens of Thousands of Viruses from Human Metagenomes Reveals Hidden Associations with Chronic Diseases.</title>
        <authorList>
            <person name="Tisza M.J."/>
            <person name="Buck C.B."/>
        </authorList>
    </citation>
    <scope>NUCLEOTIDE SEQUENCE</scope>
    <source>
        <strain evidence="1">Cthh925</strain>
    </source>
</reference>
<dbReference type="EMBL" id="BK015200">
    <property type="protein sequence ID" value="DAD95772.1"/>
    <property type="molecule type" value="Genomic_DNA"/>
</dbReference>
<organism evidence="1">
    <name type="scientific">Siphoviridae sp. cthh925</name>
    <dbReference type="NCBI Taxonomy" id="2826425"/>
    <lineage>
        <taxon>Viruses</taxon>
        <taxon>Duplodnaviria</taxon>
        <taxon>Heunggongvirae</taxon>
        <taxon>Uroviricota</taxon>
        <taxon>Caudoviricetes</taxon>
    </lineage>
</organism>